<sequence length="165" mass="18515">MFTVSAPPEHATDVTQAIHDITASFIAVEGVPENDLQEQDRTRGEFTLSFKFDDQLASNDKDLPEMINREIKQRLNGSAAEIRCDTVAVAPPAGSQKEPAFWKRWAVSMLGVYPLLIMIFYALRPVTEGLPVPVSLFLVALVLTGLNGRYVMPFLARKMQFWFAR</sequence>
<accession>A0A225NHM0</accession>
<organism evidence="2 3">
    <name type="scientific">Marinibacterium profundimaris</name>
    <dbReference type="NCBI Taxonomy" id="1679460"/>
    <lineage>
        <taxon>Bacteria</taxon>
        <taxon>Pseudomonadati</taxon>
        <taxon>Pseudomonadota</taxon>
        <taxon>Alphaproteobacteria</taxon>
        <taxon>Rhodobacterales</taxon>
        <taxon>Paracoccaceae</taxon>
        <taxon>Marinibacterium</taxon>
    </lineage>
</organism>
<reference evidence="2 3" key="1">
    <citation type="submission" date="2013-04" db="EMBL/GenBank/DDBJ databases">
        <title>Oceanicola sp. 22II1-22F33 Genome Sequencing.</title>
        <authorList>
            <person name="Lai Q."/>
            <person name="Li G."/>
            <person name="Shao Z."/>
        </authorList>
    </citation>
    <scope>NUCLEOTIDE SEQUENCE [LARGE SCALE GENOMIC DNA]</scope>
    <source>
        <strain evidence="2 3">22II1-22F33</strain>
    </source>
</reference>
<evidence type="ECO:0000313" key="3">
    <source>
        <dbReference type="Proteomes" id="UP000215377"/>
    </source>
</evidence>
<name>A0A225NHM0_9RHOB</name>
<evidence type="ECO:0000313" key="2">
    <source>
        <dbReference type="EMBL" id="OWU67221.1"/>
    </source>
</evidence>
<evidence type="ECO:0000256" key="1">
    <source>
        <dbReference type="SAM" id="Phobius"/>
    </source>
</evidence>
<keyword evidence="1" id="KW-0472">Membrane</keyword>
<dbReference type="AlphaFoldDB" id="A0A225NHM0"/>
<feature type="transmembrane region" description="Helical" evidence="1">
    <location>
        <begin position="135"/>
        <end position="156"/>
    </location>
</feature>
<gene>
    <name evidence="2" type="ORF">ATO3_26720</name>
</gene>
<comment type="caution">
    <text evidence="2">The sequence shown here is derived from an EMBL/GenBank/DDBJ whole genome shotgun (WGS) entry which is preliminary data.</text>
</comment>
<dbReference type="Proteomes" id="UP000215377">
    <property type="component" value="Unassembled WGS sequence"/>
</dbReference>
<proteinExistence type="predicted"/>
<keyword evidence="1" id="KW-0812">Transmembrane</keyword>
<keyword evidence="1" id="KW-1133">Transmembrane helix</keyword>
<dbReference type="EMBL" id="AQQR01000031">
    <property type="protein sequence ID" value="OWU67221.1"/>
    <property type="molecule type" value="Genomic_DNA"/>
</dbReference>
<feature type="transmembrane region" description="Helical" evidence="1">
    <location>
        <begin position="105"/>
        <end position="123"/>
    </location>
</feature>
<evidence type="ECO:0008006" key="4">
    <source>
        <dbReference type="Google" id="ProtNLM"/>
    </source>
</evidence>
<protein>
    <recommendedName>
        <fullName evidence="4">Antibiotic biosynthesis monooxygenase</fullName>
    </recommendedName>
</protein>
<keyword evidence="3" id="KW-1185">Reference proteome</keyword>